<dbReference type="PANTHER" id="PTHR46635">
    <property type="entry name" value="GLYCOSYL TRANSFERASE FAMILY 1 PROTEIN"/>
    <property type="match status" value="1"/>
</dbReference>
<sequence length="1029" mass="118040">MGSLESGIPLKKASLFGSRKERNPFSHRFRSSFSRLLFKKLDYVQWICTVVVFLCLVVVFQMFLPGSVVENSERAVKMHSGNMSHYGDNIDKFVLDIGEDAVFLPKILEKFRRGDGRGLNLFNHTVEHFGYRKPQLALVFGELLVDSQQLLMVTIAAALLEIGYDIQVFSLEDGPGHNVWKNLRVPIAVIQTCDKPHYTVDWLNYDGIIVSSLEAKGTFSCFLQEPFKSIPTVWIIHENALAYRSRHYTTNGQIELLNDWRRAFNRSTVVVFPNYALPMTYSTFDAGNFYVIPGSPAEALDAEAFMALQKDNLRINMGYGPEDVIIAIVGSQFLYKGMWLGHAIVLRALSPLLADFPLNTDNSSAQLRIIVHSGELTNNYSVALETMARSLKYPRGIIEHIAGDLNADSVLGTADVVVYGSFLEEQSFPEILTKAMSFEKPIIAPDVPMIRKYVDDRVNGYLFPKDNIRILKQILLEVISKGKISPLARNIASIGRSSAKNLMVSEAIDGYASLLQNILRLPSEVTPPKAVSEIPPSVKEQWQWHLFEAVPNLTYEDRALRSNTFLDKYEGQWNHSKKNKSTTTVAANDIFVYSIWAEEKCIQMAITKKRREDEELKDRTEQSHGTWEDVYKSAKRADRLKNDLHERDEGELERTGQPLCIYEPYFGEGCWPFLHQKSLYRGVGLSSKGRRPKRDDVDAPSRLPLLNNGYYRDLLGEHGAFFAIANRIDRLHKNAWIGFHSWRATARKASLSTTAENALLNAIQSKRYGDALYFWMRMDMDLRNPLKKDFWSFCDAINAGNCKFAFSEAMRRMYGLKDDMGSLPPMPVDGDTWSVMQSWALPTRSFLEFVMFSRMFVDALDTQMYDEHHSTGRCSLSLSKDKHCYSRLLELVVNVWAYHSARRMVFVDPESGVMQEQHRFKNRRGQMWIKWFSYTTLKSMDEDLAELSDSDDPDRHWLWPSTGEVFWQGVYERERNLRHKEKEKRKQKSIEKQNRMRKRHRQQVIGKYIKPPPEEEGASNSSMLASKAS</sequence>
<feature type="domain" description="Glycosyl transferase family 1" evidence="4">
    <location>
        <begin position="406"/>
        <end position="491"/>
    </location>
</feature>
<evidence type="ECO:0000256" key="2">
    <source>
        <dbReference type="SAM" id="MobiDB-lite"/>
    </source>
</evidence>
<dbReference type="Gene3D" id="3.40.50.2000">
    <property type="entry name" value="Glycogen Phosphorylase B"/>
    <property type="match status" value="2"/>
</dbReference>
<evidence type="ECO:0000313" key="6">
    <source>
        <dbReference type="Proteomes" id="UP001367508"/>
    </source>
</evidence>
<feature type="transmembrane region" description="Helical" evidence="3">
    <location>
        <begin position="43"/>
        <end position="64"/>
    </location>
</feature>
<dbReference type="SUPFAM" id="SSF53756">
    <property type="entry name" value="UDP-Glycosyltransferase/glycogen phosphorylase"/>
    <property type="match status" value="1"/>
</dbReference>
<dbReference type="GO" id="GO:0016757">
    <property type="term" value="F:glycosyltransferase activity"/>
    <property type="evidence" value="ECO:0007669"/>
    <property type="project" value="UniProtKB-KW"/>
</dbReference>
<proteinExistence type="predicted"/>
<accession>A0AAN9M721</accession>
<evidence type="ECO:0000259" key="4">
    <source>
        <dbReference type="Pfam" id="PF00534"/>
    </source>
</evidence>
<feature type="compositionally biased region" description="Polar residues" evidence="2">
    <location>
        <begin position="1018"/>
        <end position="1029"/>
    </location>
</feature>
<keyword evidence="3" id="KW-0812">Transmembrane</keyword>
<feature type="region of interest" description="Disordered" evidence="2">
    <location>
        <begin position="978"/>
        <end position="1029"/>
    </location>
</feature>
<keyword evidence="3" id="KW-0472">Membrane</keyword>
<comment type="caution">
    <text evidence="5">The sequence shown here is derived from an EMBL/GenBank/DDBJ whole genome shotgun (WGS) entry which is preliminary data.</text>
</comment>
<keyword evidence="6" id="KW-1185">Reference proteome</keyword>
<keyword evidence="1" id="KW-0808">Transferase</keyword>
<name>A0AAN9M721_CANGL</name>
<evidence type="ECO:0000256" key="1">
    <source>
        <dbReference type="ARBA" id="ARBA00022676"/>
    </source>
</evidence>
<dbReference type="EMBL" id="JAYMYQ010000002">
    <property type="protein sequence ID" value="KAK7349470.1"/>
    <property type="molecule type" value="Genomic_DNA"/>
</dbReference>
<dbReference type="AlphaFoldDB" id="A0AAN9M721"/>
<feature type="compositionally biased region" description="Basic residues" evidence="2">
    <location>
        <begin position="978"/>
        <end position="987"/>
    </location>
</feature>
<dbReference type="Proteomes" id="UP001367508">
    <property type="component" value="Unassembled WGS sequence"/>
</dbReference>
<dbReference type="PANTHER" id="PTHR46635:SF1">
    <property type="entry name" value="GLYCOSYL TRANSFERASE FAMILY 1 PROTEIN"/>
    <property type="match status" value="1"/>
</dbReference>
<dbReference type="Pfam" id="PF00534">
    <property type="entry name" value="Glycos_transf_1"/>
    <property type="match status" value="1"/>
</dbReference>
<reference evidence="5 6" key="1">
    <citation type="submission" date="2024-01" db="EMBL/GenBank/DDBJ databases">
        <title>The genomes of 5 underutilized Papilionoideae crops provide insights into root nodulation and disease resistanc.</title>
        <authorList>
            <person name="Jiang F."/>
        </authorList>
    </citation>
    <scope>NUCLEOTIDE SEQUENCE [LARGE SCALE GENOMIC DNA]</scope>
    <source>
        <strain evidence="5">LVBAO_FW01</strain>
        <tissue evidence="5">Leaves</tissue>
    </source>
</reference>
<keyword evidence="1" id="KW-0328">Glycosyltransferase</keyword>
<evidence type="ECO:0000256" key="3">
    <source>
        <dbReference type="SAM" id="Phobius"/>
    </source>
</evidence>
<protein>
    <recommendedName>
        <fullName evidence="4">Glycosyl transferase family 1 domain-containing protein</fullName>
    </recommendedName>
</protein>
<keyword evidence="3" id="KW-1133">Transmembrane helix</keyword>
<dbReference type="InterPro" id="IPR001296">
    <property type="entry name" value="Glyco_trans_1"/>
</dbReference>
<gene>
    <name evidence="5" type="ORF">VNO77_06860</name>
</gene>
<evidence type="ECO:0000313" key="5">
    <source>
        <dbReference type="EMBL" id="KAK7349470.1"/>
    </source>
</evidence>
<organism evidence="5 6">
    <name type="scientific">Canavalia gladiata</name>
    <name type="common">Sword bean</name>
    <name type="synonym">Dolichos gladiatus</name>
    <dbReference type="NCBI Taxonomy" id="3824"/>
    <lineage>
        <taxon>Eukaryota</taxon>
        <taxon>Viridiplantae</taxon>
        <taxon>Streptophyta</taxon>
        <taxon>Embryophyta</taxon>
        <taxon>Tracheophyta</taxon>
        <taxon>Spermatophyta</taxon>
        <taxon>Magnoliopsida</taxon>
        <taxon>eudicotyledons</taxon>
        <taxon>Gunneridae</taxon>
        <taxon>Pentapetalae</taxon>
        <taxon>rosids</taxon>
        <taxon>fabids</taxon>
        <taxon>Fabales</taxon>
        <taxon>Fabaceae</taxon>
        <taxon>Papilionoideae</taxon>
        <taxon>50 kb inversion clade</taxon>
        <taxon>NPAAA clade</taxon>
        <taxon>indigoferoid/millettioid clade</taxon>
        <taxon>Phaseoleae</taxon>
        <taxon>Canavalia</taxon>
    </lineage>
</organism>